<evidence type="ECO:0008006" key="3">
    <source>
        <dbReference type="Google" id="ProtNLM"/>
    </source>
</evidence>
<evidence type="ECO:0000313" key="2">
    <source>
        <dbReference type="Proteomes" id="UP000682811"/>
    </source>
</evidence>
<dbReference type="EMBL" id="BORT01000007">
    <property type="protein sequence ID" value="GIO47398.1"/>
    <property type="molecule type" value="Genomic_DNA"/>
</dbReference>
<dbReference type="AlphaFoldDB" id="A0A920CSG0"/>
<dbReference type="Proteomes" id="UP000682811">
    <property type="component" value="Unassembled WGS sequence"/>
</dbReference>
<accession>A0A920CSG0</accession>
<proteinExistence type="predicted"/>
<comment type="caution">
    <text evidence="1">The sequence shown here is derived from an EMBL/GenBank/DDBJ whole genome shotgun (WGS) entry which is preliminary data.</text>
</comment>
<protein>
    <recommendedName>
        <fullName evidence="3">ISAzo13 family transposase</fullName>
    </recommendedName>
</protein>
<organism evidence="1 2">
    <name type="scientific">Paenibacillus azoreducens</name>
    <dbReference type="NCBI Taxonomy" id="116718"/>
    <lineage>
        <taxon>Bacteria</taxon>
        <taxon>Bacillati</taxon>
        <taxon>Bacillota</taxon>
        <taxon>Bacilli</taxon>
        <taxon>Bacillales</taxon>
        <taxon>Paenibacillaceae</taxon>
        <taxon>Paenibacillus</taxon>
    </lineage>
</organism>
<keyword evidence="2" id="KW-1185">Reference proteome</keyword>
<sequence>MNRCKEILKETVDLLNGGQKRVVLAKLAKEVGRGEVTRVARTFRVSRNTIAKGMREVESGVAVADQFHKRGRLRAEEKLPNLLKDIQAVVDSQSQTEKLYTRLTVREIRKQLIQEKGYREEELPTLQTLHTKVNGLGYILKKVRKTKPLKKIKETDGIFSKLKEIHDKAKDQDNVVRLSFDTKDRVKIGEFSRGGASRVVVKAADHDFSKKFVTPFGILDVKADENALSFTQTKVTADFMVDAMERYWISSGYAASKEKDTLILNADNGPENSSRRTQFIKRIVEFCARYEVKVILAY</sequence>
<name>A0A920CSG0_9BACL</name>
<reference evidence="1 2" key="1">
    <citation type="submission" date="2021-03" db="EMBL/GenBank/DDBJ databases">
        <title>Antimicrobial resistance genes in bacteria isolated from Japanese honey, and their potential for conferring macrolide and lincosamide resistance in the American foulbrood pathogen Paenibacillus larvae.</title>
        <authorList>
            <person name="Okamoto M."/>
            <person name="Kumagai M."/>
            <person name="Kanamori H."/>
            <person name="Takamatsu D."/>
        </authorList>
    </citation>
    <scope>NUCLEOTIDE SEQUENCE [LARGE SCALE GENOMIC DNA]</scope>
    <source>
        <strain evidence="1 2">J34TS1</strain>
    </source>
</reference>
<dbReference type="InterPro" id="IPR011518">
    <property type="entry name" value="Transposase_36"/>
</dbReference>
<gene>
    <name evidence="1" type="ORF">J34TS1_21630</name>
</gene>
<evidence type="ECO:0000313" key="1">
    <source>
        <dbReference type="EMBL" id="GIO47398.1"/>
    </source>
</evidence>
<dbReference type="Pfam" id="PF07592">
    <property type="entry name" value="DDE_Tnp_ISAZ013"/>
    <property type="match status" value="1"/>
</dbReference>